<proteinExistence type="predicted"/>
<protein>
    <recommendedName>
        <fullName evidence="1">Transposase IS701-like DDE domain-containing protein</fullName>
    </recommendedName>
</protein>
<gene>
    <name evidence="2" type="ORF">SS37A_30630</name>
</gene>
<reference evidence="2 3" key="1">
    <citation type="journal article" date="2023" name="Int. J. Syst. Evol. Microbiol.">
        <title>Methylocystis iwaonis sp. nov., a type II methane-oxidizing bacterium from surface soil of a rice paddy field in Japan, and emended description of the genus Methylocystis (ex Whittenbury et al. 1970) Bowman et al. 1993.</title>
        <authorList>
            <person name="Kaise H."/>
            <person name="Sawadogo J.B."/>
            <person name="Alam M.S."/>
            <person name="Ueno C."/>
            <person name="Dianou D."/>
            <person name="Shinjo R."/>
            <person name="Asakawa S."/>
        </authorList>
    </citation>
    <scope>NUCLEOTIDE SEQUENCE [LARGE SCALE GENOMIC DNA]</scope>
    <source>
        <strain evidence="2 3">SS37A-Re</strain>
    </source>
</reference>
<dbReference type="Proteomes" id="UP001317629">
    <property type="component" value="Chromosome"/>
</dbReference>
<keyword evidence="3" id="KW-1185">Reference proteome</keyword>
<organism evidence="2 3">
    <name type="scientific">Methylocystis iwaonis</name>
    <dbReference type="NCBI Taxonomy" id="2885079"/>
    <lineage>
        <taxon>Bacteria</taxon>
        <taxon>Pseudomonadati</taxon>
        <taxon>Pseudomonadota</taxon>
        <taxon>Alphaproteobacteria</taxon>
        <taxon>Hyphomicrobiales</taxon>
        <taxon>Methylocystaceae</taxon>
        <taxon>Methylocystis</taxon>
    </lineage>
</organism>
<evidence type="ECO:0000313" key="2">
    <source>
        <dbReference type="EMBL" id="BDV35534.1"/>
    </source>
</evidence>
<feature type="domain" description="Transposase IS701-like DDE" evidence="1">
    <location>
        <begin position="13"/>
        <end position="57"/>
    </location>
</feature>
<evidence type="ECO:0000259" key="1">
    <source>
        <dbReference type="Pfam" id="PF13546"/>
    </source>
</evidence>
<dbReference type="InterPro" id="IPR038721">
    <property type="entry name" value="IS701-like_DDE_dom"/>
</dbReference>
<evidence type="ECO:0000313" key="3">
    <source>
        <dbReference type="Proteomes" id="UP001317629"/>
    </source>
</evidence>
<accession>A0ABN6VIL7</accession>
<dbReference type="EMBL" id="AP027142">
    <property type="protein sequence ID" value="BDV35534.1"/>
    <property type="molecule type" value="Genomic_DNA"/>
</dbReference>
<sequence length="60" mass="6540">MTRPKSLADDGMVLIDETGFLRLGKAALRLVRQYTGSAGKIMNRQIASSPALSRRAAKLH</sequence>
<name>A0ABN6VIL7_9HYPH</name>
<dbReference type="Pfam" id="PF13546">
    <property type="entry name" value="DDE_5"/>
    <property type="match status" value="1"/>
</dbReference>